<evidence type="ECO:0000313" key="1">
    <source>
        <dbReference type="EMBL" id="RIW17084.1"/>
    </source>
</evidence>
<keyword evidence="2" id="KW-1185">Reference proteome</keyword>
<dbReference type="EMBL" id="QXML01000002">
    <property type="protein sequence ID" value="RIW17084.1"/>
    <property type="molecule type" value="Genomic_DNA"/>
</dbReference>
<dbReference type="Pfam" id="PF26622">
    <property type="entry name" value="DUF8199"/>
    <property type="match status" value="1"/>
</dbReference>
<gene>
    <name evidence="1" type="ORF">D0X99_04820</name>
</gene>
<dbReference type="InterPro" id="IPR058060">
    <property type="entry name" value="HYC_CC_PP"/>
</dbReference>
<proteinExistence type="predicted"/>
<dbReference type="Proteomes" id="UP000283522">
    <property type="component" value="Unassembled WGS sequence"/>
</dbReference>
<comment type="caution">
    <text evidence="1">The sequence shown here is derived from an EMBL/GenBank/DDBJ whole genome shotgun (WGS) entry which is preliminary data.</text>
</comment>
<evidence type="ECO:0000313" key="2">
    <source>
        <dbReference type="Proteomes" id="UP000283522"/>
    </source>
</evidence>
<dbReference type="AlphaFoldDB" id="A0A418PU25"/>
<sequence length="117" mass="13150">MLLIFFAGQVNLAWAKHYCDEKLISSGLTINPESHDCCDSESKVPMDCCENEIAQADSDDFFKKSEIKTQISPEFVLAYVFTIAGFGSTEADILIPNRYFPDIPIPDLLVLHQTFLI</sequence>
<reference evidence="1 2" key="1">
    <citation type="submission" date="2018-09" db="EMBL/GenBank/DDBJ databases">
        <authorList>
            <person name="Wang X."/>
            <person name="Du Z."/>
        </authorList>
    </citation>
    <scope>NUCLEOTIDE SEQUENCE [LARGE SCALE GENOMIC DNA]</scope>
    <source>
        <strain evidence="1 2">N3</strain>
    </source>
</reference>
<organism evidence="1 2">
    <name type="scientific">Algoriphagus lacus</name>
    <dbReference type="NCBI Taxonomy" id="2056311"/>
    <lineage>
        <taxon>Bacteria</taxon>
        <taxon>Pseudomonadati</taxon>
        <taxon>Bacteroidota</taxon>
        <taxon>Cytophagia</taxon>
        <taxon>Cytophagales</taxon>
        <taxon>Cyclobacteriaceae</taxon>
        <taxon>Algoriphagus</taxon>
    </lineage>
</organism>
<dbReference type="InterPro" id="IPR058512">
    <property type="entry name" value="DUF8199"/>
</dbReference>
<dbReference type="NCBIfam" id="NF047658">
    <property type="entry name" value="HYC_CC_PP"/>
    <property type="match status" value="1"/>
</dbReference>
<accession>A0A418PU25</accession>
<protein>
    <submittedName>
        <fullName evidence="1">Uncharacterized protein</fullName>
    </submittedName>
</protein>
<name>A0A418PU25_9BACT</name>